<evidence type="ECO:0000313" key="2">
    <source>
        <dbReference type="EMBL" id="MCZ8373020.1"/>
    </source>
</evidence>
<keyword evidence="2" id="KW-0449">Lipoprotein</keyword>
<proteinExistence type="predicted"/>
<keyword evidence="3" id="KW-1185">Reference proteome</keyword>
<dbReference type="InterPro" id="IPR024302">
    <property type="entry name" value="SusD-like"/>
</dbReference>
<dbReference type="EMBL" id="JAPZVM010000008">
    <property type="protein sequence ID" value="MCZ8373020.1"/>
    <property type="molecule type" value="Genomic_DNA"/>
</dbReference>
<reference evidence="2" key="1">
    <citation type="submission" date="2022-12" db="EMBL/GenBank/DDBJ databases">
        <title>Phocaeicola acetigenes sp. nov., isolated feces from a healthy human.</title>
        <authorList>
            <person name="Do H."/>
            <person name="Ha Y.B."/>
            <person name="Kim J.-S."/>
            <person name="Suh M.K."/>
            <person name="Kim H.S."/>
            <person name="Lee J.-S."/>
        </authorList>
    </citation>
    <scope>NUCLEOTIDE SEQUENCE</scope>
    <source>
        <strain evidence="2">KGMB11183</strain>
    </source>
</reference>
<comment type="caution">
    <text evidence="2">The sequence shown here is derived from an EMBL/GenBank/DDBJ whole genome shotgun (WGS) entry which is preliminary data.</text>
</comment>
<name>A0ABT4PIX9_9BACT</name>
<feature type="region of interest" description="Disordered" evidence="1">
    <location>
        <begin position="512"/>
        <end position="532"/>
    </location>
</feature>
<accession>A0ABT4PIX9</accession>
<dbReference type="SUPFAM" id="SSF48452">
    <property type="entry name" value="TPR-like"/>
    <property type="match status" value="1"/>
</dbReference>
<sequence>MKKTNYVKLIAASIIIVFTSCTGRFEEFNTNPDEPTDDMLDGDNFKVGAFFPTMQNCVIPTHPHQFQVSQNLVGDVYAGYMAGIGEWNQGKNGTTYAYIIDDWTDIPFKQTFVQVIGADMNVRKLVGNDITNPTVALSTIIKTASVHRLSDLYGPLPYSKIEVGGSLNIEYDSQEVLYKKFLSDLDEAINTLTDFVTQYPNSRPLEDYDLVYDGDYTKWIRFANSLRLRIAMRCVYVDNQLAYEHVKKALEHSGGLIEKNDDNAALKSGKGFIIKNPIQTMWDTYSDIRMGALMQSFMNGYEDPRLKVYFQQATINGATGYFGMRTGVAVTNKTKWKDLSSPAGLFTDPIVWFSAAETSFLKAEAALHWPGDFGGEEAMQTAYEEGIRLSFAEKGVDGADTYLQDDTKTAVKFVSKIDGSHSIEAKSDVTIKWNPSDSEERKLERIITQKWIALYPNGAEAWSEYRRTGYPAQYQAINDYSNGTVDAKIGPRRIPFPPSERRLNPENIEKATQLLGGPDEAGTPLWWDKKKH</sequence>
<dbReference type="PROSITE" id="PS51257">
    <property type="entry name" value="PROKAR_LIPOPROTEIN"/>
    <property type="match status" value="1"/>
</dbReference>
<dbReference type="RefSeq" id="WP_269878320.1">
    <property type="nucleotide sequence ID" value="NZ_JAPZVM010000008.1"/>
</dbReference>
<organism evidence="2 3">
    <name type="scientific">Phocaeicola acetigenes</name>
    <dbReference type="NCBI Taxonomy" id="3016083"/>
    <lineage>
        <taxon>Bacteria</taxon>
        <taxon>Pseudomonadati</taxon>
        <taxon>Bacteroidota</taxon>
        <taxon>Bacteroidia</taxon>
        <taxon>Bacteroidales</taxon>
        <taxon>Bacteroidaceae</taxon>
        <taxon>Phocaeicola</taxon>
    </lineage>
</organism>
<gene>
    <name evidence="2" type="ORF">O6P32_09930</name>
</gene>
<evidence type="ECO:0000313" key="3">
    <source>
        <dbReference type="Proteomes" id="UP001141933"/>
    </source>
</evidence>
<dbReference type="InterPro" id="IPR011990">
    <property type="entry name" value="TPR-like_helical_dom_sf"/>
</dbReference>
<dbReference type="Proteomes" id="UP001141933">
    <property type="component" value="Unassembled WGS sequence"/>
</dbReference>
<protein>
    <submittedName>
        <fullName evidence="2">SusD/RagB family nutrient-binding outer membrane lipoprotein</fullName>
    </submittedName>
</protein>
<dbReference type="Gene3D" id="1.25.40.390">
    <property type="match status" value="1"/>
</dbReference>
<dbReference type="Pfam" id="PF12741">
    <property type="entry name" value="SusD-like"/>
    <property type="match status" value="1"/>
</dbReference>
<evidence type="ECO:0000256" key="1">
    <source>
        <dbReference type="SAM" id="MobiDB-lite"/>
    </source>
</evidence>